<dbReference type="Proteomes" id="UP000183208">
    <property type="component" value="Unassembled WGS sequence"/>
</dbReference>
<feature type="region of interest" description="Disordered" evidence="1">
    <location>
        <begin position="113"/>
        <end position="133"/>
    </location>
</feature>
<name>A0A1H4R5U8_9BRAD</name>
<sequence>MHRSICALRVLRPVEREAVLDQPFRQVDASNGADCYGAPVSDTVNFNALDRAVGNEGIKIVRGLLPAAILFAVVIPAKLIGFRCVNSPKANTLAMNFYCVAVDHCGLAGKVGGGGGRGEHNGSNEDRPPQKMR</sequence>
<protein>
    <submittedName>
        <fullName evidence="2">Uncharacterized protein</fullName>
    </submittedName>
</protein>
<gene>
    <name evidence="2" type="ORF">SAMN05444171_1034</name>
</gene>
<dbReference type="EMBL" id="FNTI01000001">
    <property type="protein sequence ID" value="SEC27262.1"/>
    <property type="molecule type" value="Genomic_DNA"/>
</dbReference>
<evidence type="ECO:0000313" key="3">
    <source>
        <dbReference type="Proteomes" id="UP000183208"/>
    </source>
</evidence>
<evidence type="ECO:0000256" key="1">
    <source>
        <dbReference type="SAM" id="MobiDB-lite"/>
    </source>
</evidence>
<dbReference type="AlphaFoldDB" id="A0A1H4R5U8"/>
<evidence type="ECO:0000313" key="2">
    <source>
        <dbReference type="EMBL" id="SEC27262.1"/>
    </source>
</evidence>
<organism evidence="2 3">
    <name type="scientific">Bradyrhizobium lablabi</name>
    <dbReference type="NCBI Taxonomy" id="722472"/>
    <lineage>
        <taxon>Bacteria</taxon>
        <taxon>Pseudomonadati</taxon>
        <taxon>Pseudomonadota</taxon>
        <taxon>Alphaproteobacteria</taxon>
        <taxon>Hyphomicrobiales</taxon>
        <taxon>Nitrobacteraceae</taxon>
        <taxon>Bradyrhizobium</taxon>
    </lineage>
</organism>
<accession>A0A1H4R5U8</accession>
<proteinExistence type="predicted"/>
<reference evidence="2 3" key="1">
    <citation type="submission" date="2016-10" db="EMBL/GenBank/DDBJ databases">
        <authorList>
            <person name="de Groot N.N."/>
        </authorList>
    </citation>
    <scope>NUCLEOTIDE SEQUENCE [LARGE SCALE GENOMIC DNA]</scope>
    <source>
        <strain evidence="2 3">GAS522</strain>
    </source>
</reference>
<feature type="compositionally biased region" description="Basic and acidic residues" evidence="1">
    <location>
        <begin position="117"/>
        <end position="133"/>
    </location>
</feature>